<proteinExistence type="predicted"/>
<accession>A0ABW4QHK2</accession>
<evidence type="ECO:0000313" key="2">
    <source>
        <dbReference type="Proteomes" id="UP001597273"/>
    </source>
</evidence>
<sequence>MKLINELADQYLIQTEEFQGMLNVKTGEIVFEPKDPFEDEFYDEDEDDTEYDDEFEMDEEVEAADDLVIIPEFTSPEAYEAREAYARQLPDTGQRKKLLESLQRKKPFQQFRNQLDALDLTEGWHKFEQEFAKERIVEWLKEEGLYEKIVELEKMSGSK</sequence>
<comment type="caution">
    <text evidence="1">The sequence shown here is derived from an EMBL/GenBank/DDBJ whole genome shotgun (WGS) entry which is preliminary data.</text>
</comment>
<reference evidence="2" key="1">
    <citation type="journal article" date="2019" name="Int. J. Syst. Evol. Microbiol.">
        <title>The Global Catalogue of Microorganisms (GCM) 10K type strain sequencing project: providing services to taxonomists for standard genome sequencing and annotation.</title>
        <authorList>
            <consortium name="The Broad Institute Genomics Platform"/>
            <consortium name="The Broad Institute Genome Sequencing Center for Infectious Disease"/>
            <person name="Wu L."/>
            <person name="Ma J."/>
        </authorList>
    </citation>
    <scope>NUCLEOTIDE SEQUENCE [LARGE SCALE GENOMIC DNA]</scope>
    <source>
        <strain evidence="2">CGMCC 1.15475</strain>
    </source>
</reference>
<dbReference type="InterPro" id="IPR005361">
    <property type="entry name" value="UPF0158"/>
</dbReference>
<dbReference type="Pfam" id="PF03682">
    <property type="entry name" value="UPF0158"/>
    <property type="match status" value="1"/>
</dbReference>
<gene>
    <name evidence="1" type="ORF">ACFSDB_08615</name>
</gene>
<protein>
    <submittedName>
        <fullName evidence="1">UPF0158 family protein</fullName>
    </submittedName>
</protein>
<organism evidence="1 2">
    <name type="scientific">Planococcus chinensis</name>
    <dbReference type="NCBI Taxonomy" id="272917"/>
    <lineage>
        <taxon>Bacteria</taxon>
        <taxon>Bacillati</taxon>
        <taxon>Bacillota</taxon>
        <taxon>Bacilli</taxon>
        <taxon>Bacillales</taxon>
        <taxon>Caryophanaceae</taxon>
        <taxon>Planococcus</taxon>
    </lineage>
</organism>
<keyword evidence="2" id="KW-1185">Reference proteome</keyword>
<dbReference type="RefSeq" id="WP_204891897.1">
    <property type="nucleotide sequence ID" value="NZ_JBHUFW010000005.1"/>
</dbReference>
<name>A0ABW4QHK2_9BACL</name>
<dbReference type="EMBL" id="JBHUFW010000005">
    <property type="protein sequence ID" value="MFD1862993.1"/>
    <property type="molecule type" value="Genomic_DNA"/>
</dbReference>
<dbReference type="Proteomes" id="UP001597273">
    <property type="component" value="Unassembled WGS sequence"/>
</dbReference>
<evidence type="ECO:0000313" key="1">
    <source>
        <dbReference type="EMBL" id="MFD1862993.1"/>
    </source>
</evidence>